<accession>T1IUW4</accession>
<dbReference type="SMART" id="SM01382">
    <property type="entry name" value="Ribosomal_L2_C"/>
    <property type="match status" value="1"/>
</dbReference>
<name>T1IUW4_STRMM</name>
<protein>
    <submittedName>
        <fullName evidence="6">Uncharacterized protein</fullName>
    </submittedName>
</protein>
<dbReference type="Proteomes" id="UP000014500">
    <property type="component" value="Unassembled WGS sequence"/>
</dbReference>
<dbReference type="STRING" id="126957.T1IUW4"/>
<dbReference type="GO" id="GO:0005762">
    <property type="term" value="C:mitochondrial large ribosomal subunit"/>
    <property type="evidence" value="ECO:0007669"/>
    <property type="project" value="TreeGrafter"/>
</dbReference>
<dbReference type="eggNOG" id="KOG0438">
    <property type="taxonomic scope" value="Eukaryota"/>
</dbReference>
<evidence type="ECO:0000259" key="5">
    <source>
        <dbReference type="SMART" id="SM01383"/>
    </source>
</evidence>
<proteinExistence type="inferred from homology"/>
<dbReference type="Gene3D" id="2.40.50.140">
    <property type="entry name" value="Nucleic acid-binding proteins"/>
    <property type="match status" value="1"/>
</dbReference>
<dbReference type="GO" id="GO:0032543">
    <property type="term" value="P:mitochondrial translation"/>
    <property type="evidence" value="ECO:0007669"/>
    <property type="project" value="TreeGrafter"/>
</dbReference>
<reference evidence="6" key="2">
    <citation type="submission" date="2015-02" db="UniProtKB">
        <authorList>
            <consortium name="EnsemblMetazoa"/>
        </authorList>
    </citation>
    <scope>IDENTIFICATION</scope>
</reference>
<dbReference type="InterPro" id="IPR014722">
    <property type="entry name" value="Rib_uL2_dom2"/>
</dbReference>
<dbReference type="SUPFAM" id="SSF50104">
    <property type="entry name" value="Translation proteins SH3-like domain"/>
    <property type="match status" value="1"/>
</dbReference>
<dbReference type="SUPFAM" id="SSF50249">
    <property type="entry name" value="Nucleic acid-binding proteins"/>
    <property type="match status" value="1"/>
</dbReference>
<dbReference type="AlphaFoldDB" id="T1IUW4"/>
<dbReference type="InterPro" id="IPR012340">
    <property type="entry name" value="NA-bd_OB-fold"/>
</dbReference>
<dbReference type="OMA" id="EHNKEHV"/>
<dbReference type="Pfam" id="PF00181">
    <property type="entry name" value="Ribosomal_L2_N"/>
    <property type="match status" value="1"/>
</dbReference>
<evidence type="ECO:0000256" key="3">
    <source>
        <dbReference type="ARBA" id="ARBA00023274"/>
    </source>
</evidence>
<comment type="similarity">
    <text evidence="1">Belongs to the universal ribosomal protein uL2 family.</text>
</comment>
<organism evidence="6 7">
    <name type="scientific">Strigamia maritima</name>
    <name type="common">European centipede</name>
    <name type="synonym">Geophilus maritimus</name>
    <dbReference type="NCBI Taxonomy" id="126957"/>
    <lineage>
        <taxon>Eukaryota</taxon>
        <taxon>Metazoa</taxon>
        <taxon>Ecdysozoa</taxon>
        <taxon>Arthropoda</taxon>
        <taxon>Myriapoda</taxon>
        <taxon>Chilopoda</taxon>
        <taxon>Pleurostigmophora</taxon>
        <taxon>Geophilomorpha</taxon>
        <taxon>Linotaeniidae</taxon>
        <taxon>Strigamia</taxon>
    </lineage>
</organism>
<evidence type="ECO:0000256" key="2">
    <source>
        <dbReference type="ARBA" id="ARBA00022980"/>
    </source>
</evidence>
<evidence type="ECO:0000259" key="4">
    <source>
        <dbReference type="SMART" id="SM01382"/>
    </source>
</evidence>
<dbReference type="Pfam" id="PF03947">
    <property type="entry name" value="Ribosomal_L2_C"/>
    <property type="match status" value="1"/>
</dbReference>
<feature type="domain" description="Large ribosomal subunit protein uL2 RNA-binding" evidence="5">
    <location>
        <begin position="74"/>
        <end position="155"/>
    </location>
</feature>
<dbReference type="Gene3D" id="2.30.30.30">
    <property type="match status" value="1"/>
</dbReference>
<evidence type="ECO:0000256" key="1">
    <source>
        <dbReference type="ARBA" id="ARBA00005636"/>
    </source>
</evidence>
<dbReference type="InterPro" id="IPR008991">
    <property type="entry name" value="Translation_prot_SH3-like_sf"/>
</dbReference>
<feature type="domain" description="Large ribosomal subunit protein uL2 C-terminal" evidence="4">
    <location>
        <begin position="166"/>
        <end position="285"/>
    </location>
</feature>
<dbReference type="InterPro" id="IPR002171">
    <property type="entry name" value="Ribosomal_uL2"/>
</dbReference>
<keyword evidence="3" id="KW-0687">Ribonucleoprotein</keyword>
<dbReference type="EMBL" id="JH431566">
    <property type="status" value="NOT_ANNOTATED_CDS"/>
    <property type="molecule type" value="Genomic_DNA"/>
</dbReference>
<dbReference type="InterPro" id="IPR022666">
    <property type="entry name" value="Ribosomal_uL2_RNA-bd_dom"/>
</dbReference>
<dbReference type="GO" id="GO:0003723">
    <property type="term" value="F:RNA binding"/>
    <property type="evidence" value="ECO:0007669"/>
    <property type="project" value="TreeGrafter"/>
</dbReference>
<dbReference type="GO" id="GO:0003735">
    <property type="term" value="F:structural constituent of ribosome"/>
    <property type="evidence" value="ECO:0007669"/>
    <property type="project" value="InterPro"/>
</dbReference>
<dbReference type="PANTHER" id="PTHR13691">
    <property type="entry name" value="RIBOSOMAL PROTEIN L2"/>
    <property type="match status" value="1"/>
</dbReference>
<dbReference type="PANTHER" id="PTHR13691:SF73">
    <property type="entry name" value="LARGE RIBOSOMAL SUBUNIT PROTEIN UL2M"/>
    <property type="match status" value="1"/>
</dbReference>
<dbReference type="InterPro" id="IPR022669">
    <property type="entry name" value="Ribosomal_uL2_C"/>
</dbReference>
<reference evidence="7" key="1">
    <citation type="submission" date="2011-05" db="EMBL/GenBank/DDBJ databases">
        <authorList>
            <person name="Richards S.R."/>
            <person name="Qu J."/>
            <person name="Jiang H."/>
            <person name="Jhangiani S.N."/>
            <person name="Agravi P."/>
            <person name="Goodspeed R."/>
            <person name="Gross S."/>
            <person name="Mandapat C."/>
            <person name="Jackson L."/>
            <person name="Mathew T."/>
            <person name="Pu L."/>
            <person name="Thornton R."/>
            <person name="Saada N."/>
            <person name="Wilczek-Boney K.B."/>
            <person name="Lee S."/>
            <person name="Kovar C."/>
            <person name="Wu Y."/>
            <person name="Scherer S.E."/>
            <person name="Worley K.C."/>
            <person name="Muzny D.M."/>
            <person name="Gibbs R."/>
        </authorList>
    </citation>
    <scope>NUCLEOTIDE SEQUENCE</scope>
    <source>
        <strain evidence="7">Brora</strain>
    </source>
</reference>
<dbReference type="PhylomeDB" id="T1IUW4"/>
<dbReference type="SMART" id="SM01383">
    <property type="entry name" value="Ribosomal_L2"/>
    <property type="match status" value="1"/>
</dbReference>
<keyword evidence="7" id="KW-1185">Reference proteome</keyword>
<dbReference type="HOGENOM" id="CLU_036235_1_0_1"/>
<evidence type="ECO:0000313" key="7">
    <source>
        <dbReference type="Proteomes" id="UP000014500"/>
    </source>
</evidence>
<evidence type="ECO:0000313" key="6">
    <source>
        <dbReference type="EnsemblMetazoa" id="SMAR004947-PA"/>
    </source>
</evidence>
<dbReference type="EnsemblMetazoa" id="SMAR004947-RA">
    <property type="protein sequence ID" value="SMAR004947-PA"/>
    <property type="gene ID" value="SMAR004947"/>
</dbReference>
<sequence>MAVTGVRICAQKSCLYQFGIGKTILNVSSVIQQQKASFFGRIKRTKYPLSGYRFKIELPEKYTPEPLPVRKLGGRDPKTGRVVVKTVGGGMKFQFTMVDYRRPGKPDGNVLVERVEKIKPDVMVRSGHLALVASGVTKRWIVATDKMKEGDLIRSSSEIPRIPVRPIEGDSHPLGALPLGTVVCCVEKYPGKGSHFARAAGASAQITNKVDGKVIVQLPSKQLISVSEKCMTVVGRVSNPEHDSTPIGSAQANRWLGRRPRSGLWHRKDGYCGRKIHPLPPLRVYDKPRKPREEPCALTM</sequence>
<keyword evidence="2" id="KW-0689">Ribosomal protein</keyword>